<comment type="caution">
    <text evidence="2">The sequence shown here is derived from an EMBL/GenBank/DDBJ whole genome shotgun (WGS) entry which is preliminary data.</text>
</comment>
<gene>
    <name evidence="2" type="ORF">PGSY75_0604000</name>
</gene>
<accession>A0A151LRB4</accession>
<dbReference type="EMBL" id="LVLB01000007">
    <property type="protein sequence ID" value="KYO01733.1"/>
    <property type="molecule type" value="Genomic_DNA"/>
</dbReference>
<dbReference type="Proteomes" id="UP000076004">
    <property type="component" value="Chromosome 6"/>
</dbReference>
<feature type="region of interest" description="Disordered" evidence="1">
    <location>
        <begin position="1538"/>
        <end position="1564"/>
    </location>
</feature>
<protein>
    <submittedName>
        <fullName evidence="2">Uncharacterized protein</fullName>
    </submittedName>
</protein>
<evidence type="ECO:0000313" key="3">
    <source>
        <dbReference type="Proteomes" id="UP000076004"/>
    </source>
</evidence>
<name>A0A151LRB4_9APIC</name>
<evidence type="ECO:0000313" key="2">
    <source>
        <dbReference type="EMBL" id="KYO01733.1"/>
    </source>
</evidence>
<dbReference type="VEuPathDB" id="PlasmoDB:PGABG01_0602600"/>
<feature type="compositionally biased region" description="Low complexity" evidence="1">
    <location>
        <begin position="1547"/>
        <end position="1564"/>
    </location>
</feature>
<proteinExistence type="predicted"/>
<reference evidence="2 3" key="1">
    <citation type="journal article" date="2016" name="Nat. Commun.">
        <title>Genomes of cryptic chimpanzee Plasmodium species reveal key evolutionary events leading to human malaria.</title>
        <authorList>
            <person name="Sundararaman S.A."/>
            <person name="Plenderleith L.J."/>
            <person name="Liu W."/>
            <person name="Loy D.E."/>
            <person name="Learn G.H."/>
            <person name="Li Y."/>
            <person name="Shaw K.S."/>
            <person name="Ayouba A."/>
            <person name="Peeters M."/>
            <person name="Speede S."/>
            <person name="Shaw G.M."/>
            <person name="Bushman F.D."/>
            <person name="Brisson D."/>
            <person name="Rayner J.C."/>
            <person name="Sharp P.M."/>
            <person name="Hahn B.H."/>
        </authorList>
    </citation>
    <scope>NUCLEOTIDE SEQUENCE [LARGE SCALE GENOMIC DNA]</scope>
    <source>
        <strain evidence="2 3">SY75</strain>
    </source>
</reference>
<dbReference type="VEuPathDB" id="PlasmoDB:PGSY75_0604000"/>
<dbReference type="RefSeq" id="XP_018642672.1">
    <property type="nucleotide sequence ID" value="XM_018784618.1"/>
</dbReference>
<evidence type="ECO:0000256" key="1">
    <source>
        <dbReference type="SAM" id="MobiDB-lite"/>
    </source>
</evidence>
<dbReference type="KEGG" id="pgab:PGSY75_0604000"/>
<sequence length="1960" mass="233335">MKSFLFKNINKYDQEYKNKYKYLDIGNECYKNKCLFLHLRNNISIYTKKIKVEIGNVHKSKVFYNTYHNNLCRSKNIIKVDHIYNNKRVLFSSYNKLYNRNITKDIRGCKKSEHIKRKNILLLKGKDREKRIFTLIDYALKGNITKPCNCVFNNKDKYMGKCKCDSKNNININNYYINSNNIQYNKCAEKNIFSVNINKHYINNYYHIFYHNPYKMRTMLFSNFAQAAISLKKEKCIKFSKLNLSDLLIFINKNLLEDDVSIKTWNNLFVQLDKVISKKTKNEEQKVEISTFFDGLTNYECYVLIDYLKDIEEGVKNNICDSIFFECFVNSLKNRDITFWYERKVLENCGNEENKKKLENCNYNNNKKNDDGYDDTNVMIKNENIENKRNESKIKSYIKKNIKGFLNISSSEKNNNIYNNNNNNNNNDNIEKSKDDLMKTYIKDNINKNDENDKINDKLRICSNNNIKDVKMIKKWFNLISYFHNKCEYIIIIKEYLNKIFRQNIDELIGINYFSKTVHYLTNQINSKSIHAIIYTYENKLELMKSYDFSYSLIILLRFLILNHNLFNKIIDYAIDDPLKKFEESKYFIRFIKSIDTYPLIYPNNIIYNNTELFQKNMNDLYNFTFTIFIKKLSMRLNDYNISNLLFISECLSEVIFIPNTQNNILHIFINKLRYHINNSIDILSVDNYMLVRLFKISSIFSFVPEKEIYIIKSIRNNKDKNFMKSKEFMHHMNSKQYVNTPTLVKDYRNYLRSNRRTGRHTIAVMNTNYVKMENIYNSNKEKNDIYFMDDIQNDDLIYDIKEEKDKLHKYHHTNEQQKCISNIHNNNINNNNINNNNINNNNINNNNINNNNINNNNINLENNNTNEKYVISKNKAQTYINNTKNKISALLCSKVNDIDKEEELDELKNVNNNINYNINKSCEKNDIYYNDKENNIDSSKINKNKKILKHTDEHNVKEQIISNEPNRKKNLSFNVQNDKVINYYYEGSELSEECQGNKSDINSCVTQYDLLQVKDDKICDLTNYLINYNMNQDVNKKYKKNKFLLKNIVLLLCSQIDKKLEDMINEMENKKINFFIEKKNQNKKKYIPMTKEQLIQEIKYINEMNNEKKYINNNNEYINMNKDKNNNISNYNNNNKMQELYKHSLIFYDISVLSDIVKFSHFSINTNKHTYELIKCIKKRLEEIMNFYYIKSNKHEDENILHITKRINNINDNKKKNLNSNDNLKNYIDTKEVTYYKGKNINDETQKNKNNASTPYNISNMFNKNNTNIDIIKYKDNTYNTNNTYNTYNTNGDYVDDIMLQNITTFKLYNFYCACRNFSPSFLFAFSDILLKLTPKINVIDTEKHVDLFNKKYIQKIEHVKTFERIRNKNITIPFIVSLLHSLKIMISSNLFLTNNLLNTHISTMVQYAYYVLFYYYYNKYMKICPTDKIYHKESEKEVKSCEKLSLRDNITNMLRKKKEKDQNNINNVNNKVHSNEDSYNTTKYIDTMHNKIQLDNNNITMKEEVLDNINAIDKNNEHLEKLSKSVDPLKSKNECLMYDSDDENGNNNNNNDNINNINNNNNVHNNHNNCDNILKSPNDEEGSAISSIIKLNKKKNKRLVIFEDLTLDDLCNIYLCLCSSLYFLNRAEEKTNEIKHLIYLEHKFLKLITKIKYMKYLSDNFIFFLFKAPSTSKLEQKLDAIIPSIKIKNTKKKKSISDIFSSTTYTQHMHIMSLPAATAFFLCKIKLSMSSSGSKELNMLRIENTKKLFDILIDDYKLLTNCIEELFINPIQNENKDTTKLIDKKEEDSNKSLNNNRSTIYSRKVRRYPYLPYLISNKVSMNHNVYFKALISDMFFGVHEVTTLYGLQITLLKTVKHLENAQVNLNVNYKITQIQPMHNDVLNYLSELSNVVKDCLYTIFLSQPYIHKSPKKYTTKSLVNYFINKCRFVRDYNIFDDSNNKSFTDVKSHKYMTREFYN</sequence>
<organism evidence="2 3">
    <name type="scientific">Plasmodium gaboni</name>
    <dbReference type="NCBI Taxonomy" id="647221"/>
    <lineage>
        <taxon>Eukaryota</taxon>
        <taxon>Sar</taxon>
        <taxon>Alveolata</taxon>
        <taxon>Apicomplexa</taxon>
        <taxon>Aconoidasida</taxon>
        <taxon>Haemosporida</taxon>
        <taxon>Plasmodiidae</taxon>
        <taxon>Plasmodium</taxon>
        <taxon>Plasmodium (Laverania)</taxon>
    </lineage>
</organism>
<dbReference type="GeneID" id="29775228"/>